<evidence type="ECO:0000313" key="2">
    <source>
        <dbReference type="Proteomes" id="UP001166784"/>
    </source>
</evidence>
<dbReference type="EMBL" id="JAKWJU010000001">
    <property type="protein sequence ID" value="MCH6158856.1"/>
    <property type="molecule type" value="Genomic_DNA"/>
</dbReference>
<keyword evidence="2" id="KW-1185">Reference proteome</keyword>
<sequence length="193" mass="21738">MTAREEWGEFSKYHAQGIPGAEALAAELDRIIRDTGIRSPIDTRRGLHARLHYLDSPAGRTALKNAGVRPATLRRWQTGKATPSRKSRQRIEKAYRTLRSHNMLRSGALTKRLNRAGAGTRVEIYPVNQTAVRPPHRRDVQQRSLQIRDWHDIVSAWDARDTARLDAAWDDIITDLGSEYDAYAYVSGVGIAA</sequence>
<reference evidence="1" key="2">
    <citation type="journal article" date="2023" name="Int. J. Syst. Evol. Microbiol.">
        <title>Streptomyces marispadix sp. nov., isolated from marine beach sediment of the Northern Coast of Portugal.</title>
        <authorList>
            <person name="dos Santos J.D.N."/>
            <person name="Vitorino I.R."/>
            <person name="Kallscheuer N."/>
            <person name="Srivastava A."/>
            <person name="Krautwurst S."/>
            <person name="Marz M."/>
            <person name="Jogler C."/>
            <person name="Lobo Da Cunha A."/>
            <person name="Catita J."/>
            <person name="Goncalves H."/>
            <person name="Gonzalez I."/>
            <person name="Reyes F."/>
            <person name="Lage O.M."/>
        </authorList>
    </citation>
    <scope>NUCLEOTIDE SEQUENCE</scope>
    <source>
        <strain evidence="1">M600PL45_2</strain>
    </source>
</reference>
<dbReference type="RefSeq" id="WP_241056876.1">
    <property type="nucleotide sequence ID" value="NZ_JAKWJU010000001.1"/>
</dbReference>
<accession>A0ABS9SS34</accession>
<gene>
    <name evidence="1" type="ORF">MMA15_00005</name>
</gene>
<name>A0ABS9SS34_9ACTN</name>
<evidence type="ECO:0008006" key="3">
    <source>
        <dbReference type="Google" id="ProtNLM"/>
    </source>
</evidence>
<comment type="caution">
    <text evidence="1">The sequence shown here is derived from an EMBL/GenBank/DDBJ whole genome shotgun (WGS) entry which is preliminary data.</text>
</comment>
<organism evidence="1 2">
    <name type="scientific">Streptomyces marispadix</name>
    <dbReference type="NCBI Taxonomy" id="2922868"/>
    <lineage>
        <taxon>Bacteria</taxon>
        <taxon>Bacillati</taxon>
        <taxon>Actinomycetota</taxon>
        <taxon>Actinomycetes</taxon>
        <taxon>Kitasatosporales</taxon>
        <taxon>Streptomycetaceae</taxon>
        <taxon>Streptomyces</taxon>
    </lineage>
</organism>
<dbReference type="Proteomes" id="UP001166784">
    <property type="component" value="Unassembled WGS sequence"/>
</dbReference>
<protein>
    <recommendedName>
        <fullName evidence="3">Transcriptional regulator</fullName>
    </recommendedName>
</protein>
<evidence type="ECO:0000313" key="1">
    <source>
        <dbReference type="EMBL" id="MCH6158856.1"/>
    </source>
</evidence>
<reference evidence="1" key="1">
    <citation type="submission" date="2022-03" db="EMBL/GenBank/DDBJ databases">
        <authorList>
            <person name="Santos J.D.N."/>
            <person name="Kallscheuer N."/>
            <person name="Jogler C."/>
            <person name="Lage O.M."/>
        </authorList>
    </citation>
    <scope>NUCLEOTIDE SEQUENCE</scope>
    <source>
        <strain evidence="1">M600PL45_2</strain>
    </source>
</reference>
<proteinExistence type="predicted"/>